<accession>A0A7K3THC6</accession>
<sequence>MDGKRAISSAIRAALFTVLILSIALVSAWGARGGSSSADMTYRSLDYDVTVQPDGRFVVTQHIDMRLNKRTDADDNVRPWKQLYQQYRLGANLAAITDVSVTNAATGETYTQTDPASPSGVGDNTWNSDYARHWYIADVTGGDDDPQPYEPDTSGTSARTVEIGWNIPVTKQANSLKFDVTMTFTGAVTRHSDIASFQWEPMGPANQAPVGKVTGTVRFPDGVNAGNSWGWLHYSGTSETKRGANGELVFTAYDVRRGNHLDVVGAFDAGFAQSDSAFMRYANGSYLSALQADEASQETLWRSQQRVRARIELAMWAVPTLIGAVLCVVAMAGALRSWKRSRYHGDVGYWREPPDMSPASAATMAKLMDLKGDAKGGDRRMSATVLSLASKKALAIYPGPSSLYRGIDMSRANAVKLSGLIGDDGARAASVRETNTIVILPAALEPGAEQSLRLSPSELAALELLKAISRRIGSPVFDMRQMKLACEDWKDGYVRVGAFDSACDGEYAMLGATRSGGGAAATAAVFGMVMAVLSAIVFVGISGNLALFAVVSVPMMFVSLFAFYYRGRITITDAGQRYAGQVLGLYRYLTDFSDFTDRGTADLVLWDRYLVYATAFGIADRALVELAKAYPEVMDPDWLDDNASGSLLYWNYRSRAWRGASYGSAAGSAAGSGGMAGPLEGPSAFSGDFGSIGTQLDAGFADIGSTIQAAAPSSSSSGGSGGFGGSGGSFSGGGFGGSSGGSGGGSFGGR</sequence>
<feature type="transmembrane region" description="Helical" evidence="1">
    <location>
        <begin position="545"/>
        <end position="565"/>
    </location>
</feature>
<proteinExistence type="predicted"/>
<feature type="domain" description="DUF2207" evidence="2">
    <location>
        <begin position="43"/>
        <end position="267"/>
    </location>
</feature>
<dbReference type="AlphaFoldDB" id="A0A7K3THC6"/>
<evidence type="ECO:0000313" key="4">
    <source>
        <dbReference type="EMBL" id="NEG78495.1"/>
    </source>
</evidence>
<keyword evidence="5" id="KW-1185">Reference proteome</keyword>
<dbReference type="Pfam" id="PF20990">
    <property type="entry name" value="DUF2207_C"/>
    <property type="match status" value="1"/>
</dbReference>
<reference evidence="4 5" key="1">
    <citation type="submission" date="2019-10" db="EMBL/GenBank/DDBJ databases">
        <title>Bifidobacterium from non-human primates.</title>
        <authorList>
            <person name="Modesto M."/>
        </authorList>
    </citation>
    <scope>NUCLEOTIDE SEQUENCE [LARGE SCALE GENOMIC DNA]</scope>
    <source>
        <strain evidence="4 5">TREC</strain>
    </source>
</reference>
<keyword evidence="1" id="KW-1133">Transmembrane helix</keyword>
<feature type="transmembrane region" description="Helical" evidence="1">
    <location>
        <begin position="519"/>
        <end position="539"/>
    </location>
</feature>
<comment type="caution">
    <text evidence="4">The sequence shown here is derived from an EMBL/GenBank/DDBJ whole genome shotgun (WGS) entry which is preliminary data.</text>
</comment>
<dbReference type="OrthoDB" id="3223373at2"/>
<dbReference type="InterPro" id="IPR048389">
    <property type="entry name" value="YciQ-like_C"/>
</dbReference>
<keyword evidence="1" id="KW-0472">Membrane</keyword>
<evidence type="ECO:0000313" key="5">
    <source>
        <dbReference type="Proteomes" id="UP000469763"/>
    </source>
</evidence>
<keyword evidence="1" id="KW-0812">Transmembrane</keyword>
<name>A0A7K3THC6_9BIFI</name>
<feature type="transmembrane region" description="Helical" evidence="1">
    <location>
        <begin position="313"/>
        <end position="335"/>
    </location>
</feature>
<protein>
    <submittedName>
        <fullName evidence="4">DUF2207 domain-containing protein</fullName>
    </submittedName>
</protein>
<evidence type="ECO:0000259" key="2">
    <source>
        <dbReference type="Pfam" id="PF09972"/>
    </source>
</evidence>
<evidence type="ECO:0000259" key="3">
    <source>
        <dbReference type="Pfam" id="PF20990"/>
    </source>
</evidence>
<organism evidence="4 5">
    <name type="scientific">Bifidobacterium avesanii</name>
    <dbReference type="NCBI Taxonomy" id="1798157"/>
    <lineage>
        <taxon>Bacteria</taxon>
        <taxon>Bacillati</taxon>
        <taxon>Actinomycetota</taxon>
        <taxon>Actinomycetes</taxon>
        <taxon>Bifidobacteriales</taxon>
        <taxon>Bifidobacteriaceae</taxon>
        <taxon>Bifidobacterium</taxon>
    </lineage>
</organism>
<evidence type="ECO:0000256" key="1">
    <source>
        <dbReference type="SAM" id="Phobius"/>
    </source>
</evidence>
<dbReference type="RefSeq" id="WP_152350252.1">
    <property type="nucleotide sequence ID" value="NZ_WBSN01000006.1"/>
</dbReference>
<feature type="domain" description="Predicted membrane protein YciQ-like C-terminal" evidence="3">
    <location>
        <begin position="348"/>
        <end position="622"/>
    </location>
</feature>
<dbReference type="EMBL" id="WHZY01000007">
    <property type="protein sequence ID" value="NEG78495.1"/>
    <property type="molecule type" value="Genomic_DNA"/>
</dbReference>
<dbReference type="Pfam" id="PF09972">
    <property type="entry name" value="DUF2207"/>
    <property type="match status" value="1"/>
</dbReference>
<dbReference type="InterPro" id="IPR018702">
    <property type="entry name" value="DUF2207"/>
</dbReference>
<dbReference type="Proteomes" id="UP000469763">
    <property type="component" value="Unassembled WGS sequence"/>
</dbReference>
<gene>
    <name evidence="4" type="ORF">GFD22_05835</name>
</gene>